<evidence type="ECO:0008006" key="3">
    <source>
        <dbReference type="Google" id="ProtNLM"/>
    </source>
</evidence>
<organism evidence="1 2">
    <name type="scientific">Marinithermofilum abyssi</name>
    <dbReference type="NCBI Taxonomy" id="1571185"/>
    <lineage>
        <taxon>Bacteria</taxon>
        <taxon>Bacillati</taxon>
        <taxon>Bacillota</taxon>
        <taxon>Bacilli</taxon>
        <taxon>Bacillales</taxon>
        <taxon>Thermoactinomycetaceae</taxon>
        <taxon>Marinithermofilum</taxon>
    </lineage>
</organism>
<dbReference type="Pfam" id="PF26301">
    <property type="entry name" value="spore_CmpA"/>
    <property type="match status" value="1"/>
</dbReference>
<dbReference type="AlphaFoldDB" id="A0A8J2YD95"/>
<dbReference type="RefSeq" id="WP_188648471.1">
    <property type="nucleotide sequence ID" value="NZ_BMHQ01000010.1"/>
</dbReference>
<gene>
    <name evidence="1" type="ORF">GCM10011571_27580</name>
</gene>
<evidence type="ECO:0000313" key="2">
    <source>
        <dbReference type="Proteomes" id="UP000625210"/>
    </source>
</evidence>
<evidence type="ECO:0000313" key="1">
    <source>
        <dbReference type="EMBL" id="GGE23966.1"/>
    </source>
</evidence>
<dbReference type="Proteomes" id="UP000625210">
    <property type="component" value="Unassembled WGS sequence"/>
</dbReference>
<name>A0A8J2YD95_9BACL</name>
<accession>A0A8J2YD95</accession>
<keyword evidence="2" id="KW-1185">Reference proteome</keyword>
<dbReference type="NCBIfam" id="NF033225">
    <property type="entry name" value="spore_CmpA"/>
    <property type="match status" value="1"/>
</dbReference>
<protein>
    <recommendedName>
        <fullName evidence="3">Cortex morphogenetic protein CmpA</fullName>
    </recommendedName>
</protein>
<sequence>MPNWLKKQLMRAFNGKDRRQIRILNHCWFHYQQKLTDSTAGQ</sequence>
<comment type="caution">
    <text evidence="1">The sequence shown here is derived from an EMBL/GenBank/DDBJ whole genome shotgun (WGS) entry which is preliminary data.</text>
</comment>
<dbReference type="EMBL" id="BMHQ01000010">
    <property type="protein sequence ID" value="GGE23966.1"/>
    <property type="molecule type" value="Genomic_DNA"/>
</dbReference>
<proteinExistence type="predicted"/>
<reference evidence="1" key="1">
    <citation type="journal article" date="2014" name="Int. J. Syst. Evol. Microbiol.">
        <title>Complete genome sequence of Corynebacterium casei LMG S-19264T (=DSM 44701T), isolated from a smear-ripened cheese.</title>
        <authorList>
            <consortium name="US DOE Joint Genome Institute (JGI-PGF)"/>
            <person name="Walter F."/>
            <person name="Albersmeier A."/>
            <person name="Kalinowski J."/>
            <person name="Ruckert C."/>
        </authorList>
    </citation>
    <scope>NUCLEOTIDE SEQUENCE</scope>
    <source>
        <strain evidence="1">CGMCC 1.15179</strain>
    </source>
</reference>
<dbReference type="InterPro" id="IPR047764">
    <property type="entry name" value="CmpA"/>
</dbReference>
<reference evidence="1" key="2">
    <citation type="submission" date="2020-09" db="EMBL/GenBank/DDBJ databases">
        <authorList>
            <person name="Sun Q."/>
            <person name="Zhou Y."/>
        </authorList>
    </citation>
    <scope>NUCLEOTIDE SEQUENCE</scope>
    <source>
        <strain evidence="1">CGMCC 1.15179</strain>
    </source>
</reference>